<proteinExistence type="predicted"/>
<organism evidence="2 3">
    <name type="scientific">Candidatus Uhrbacteria bacterium RIFOXYC2_FULL_47_19</name>
    <dbReference type="NCBI Taxonomy" id="1802424"/>
    <lineage>
        <taxon>Bacteria</taxon>
        <taxon>Candidatus Uhriibacteriota</taxon>
    </lineage>
</organism>
<dbReference type="Proteomes" id="UP000176988">
    <property type="component" value="Unassembled WGS sequence"/>
</dbReference>
<gene>
    <name evidence="2" type="ORF">A2480_04370</name>
</gene>
<name>A0A1F7WF93_9BACT</name>
<keyword evidence="1" id="KW-1133">Transmembrane helix</keyword>
<evidence type="ECO:0000313" key="3">
    <source>
        <dbReference type="Proteomes" id="UP000176988"/>
    </source>
</evidence>
<accession>A0A1F7WF93</accession>
<keyword evidence="1" id="KW-0472">Membrane</keyword>
<comment type="caution">
    <text evidence="2">The sequence shown here is derived from an EMBL/GenBank/DDBJ whole genome shotgun (WGS) entry which is preliminary data.</text>
</comment>
<keyword evidence="1" id="KW-0812">Transmembrane</keyword>
<feature type="transmembrane region" description="Helical" evidence="1">
    <location>
        <begin position="7"/>
        <end position="28"/>
    </location>
</feature>
<protein>
    <submittedName>
        <fullName evidence="2">Uncharacterized protein</fullName>
    </submittedName>
</protein>
<evidence type="ECO:0000256" key="1">
    <source>
        <dbReference type="SAM" id="Phobius"/>
    </source>
</evidence>
<dbReference type="EMBL" id="MGFG01000007">
    <property type="protein sequence ID" value="OGM01491.1"/>
    <property type="molecule type" value="Genomic_DNA"/>
</dbReference>
<sequence length="163" mass="17642">MITPKRILILVVSLIALVILLAVGYQYALTSEISGLNGRGGWKCALRGGEMIDTGRCGVSGCVEKCEVILPDEGQTCRTSDDCEGWCLLAAPERLELRSSPFPLQDLVAPRGCLPINEYSSKEYACDYELVGSCSRHKSLGSCMFAFELLEGNQLKEIGSCGN</sequence>
<reference evidence="2 3" key="1">
    <citation type="journal article" date="2016" name="Nat. Commun.">
        <title>Thousands of microbial genomes shed light on interconnected biogeochemical processes in an aquifer system.</title>
        <authorList>
            <person name="Anantharaman K."/>
            <person name="Brown C.T."/>
            <person name="Hug L.A."/>
            <person name="Sharon I."/>
            <person name="Castelle C.J."/>
            <person name="Probst A.J."/>
            <person name="Thomas B.C."/>
            <person name="Singh A."/>
            <person name="Wilkins M.J."/>
            <person name="Karaoz U."/>
            <person name="Brodie E.L."/>
            <person name="Williams K.H."/>
            <person name="Hubbard S.S."/>
            <person name="Banfield J.F."/>
        </authorList>
    </citation>
    <scope>NUCLEOTIDE SEQUENCE [LARGE SCALE GENOMIC DNA]</scope>
</reference>
<dbReference type="AlphaFoldDB" id="A0A1F7WF93"/>
<dbReference type="STRING" id="1802424.A2480_04370"/>
<evidence type="ECO:0000313" key="2">
    <source>
        <dbReference type="EMBL" id="OGM01491.1"/>
    </source>
</evidence>